<dbReference type="Gene3D" id="3.80.10.10">
    <property type="entry name" value="Ribonuclease Inhibitor"/>
    <property type="match status" value="7"/>
</dbReference>
<dbReference type="InterPro" id="IPR032675">
    <property type="entry name" value="LRR_dom_sf"/>
</dbReference>
<dbReference type="InterPro" id="IPR018247">
    <property type="entry name" value="EF_Hand_1_Ca_BS"/>
</dbReference>
<dbReference type="SMART" id="SM00369">
    <property type="entry name" value="LRR_TYP"/>
    <property type="match status" value="6"/>
</dbReference>
<evidence type="ECO:0000256" key="1">
    <source>
        <dbReference type="ARBA" id="ARBA00022614"/>
    </source>
</evidence>
<feature type="domain" description="Peptidase M60" evidence="4">
    <location>
        <begin position="1663"/>
        <end position="1979"/>
    </location>
</feature>
<evidence type="ECO:0000256" key="2">
    <source>
        <dbReference type="ARBA" id="ARBA00022737"/>
    </source>
</evidence>
<dbReference type="InterPro" id="IPR052574">
    <property type="entry name" value="CDIRP"/>
</dbReference>
<dbReference type="PROSITE" id="PS51450">
    <property type="entry name" value="LRR"/>
    <property type="match status" value="1"/>
</dbReference>
<dbReference type="SMART" id="SM01276">
    <property type="entry name" value="M60-like"/>
    <property type="match status" value="1"/>
</dbReference>
<dbReference type="RefSeq" id="WP_348709901.1">
    <property type="nucleotide sequence ID" value="NZ_CAXIXY010000003.1"/>
</dbReference>
<dbReference type="InterPro" id="IPR031161">
    <property type="entry name" value="Peptidase_M60_dom"/>
</dbReference>
<proteinExistence type="predicted"/>
<comment type="caution">
    <text evidence="5">The sequence shown here is derived from an EMBL/GenBank/DDBJ whole genome shotgun (WGS) entry which is preliminary data.</text>
</comment>
<protein>
    <recommendedName>
        <fullName evidence="4">Peptidase M60 domain-containing protein</fullName>
    </recommendedName>
</protein>
<dbReference type="InterPro" id="IPR035423">
    <property type="entry name" value="M60-like_N"/>
</dbReference>
<sequence>MRKTIILMLSSAISLFGLFAFNKLNTKTEVVKSSSTYVSIPDANFEAALFTLGYDDISGDGQVPIASVNTVTTLDVSGNSISDLTGIAAFTALVDLNCENNSLSSLDLSSNTSLQIVNFDNNNVSSLNLGANSNLNSIEGRYNQLTTIDLSQVPNVTFINIRNNLFTSVDVSNNLQLSTLNLRGCSSLTSLDVSNNTELAFLYLQDTALTGLDITANTKLEVLIIERVNFSSIDVSTLSLLRQLRIGDNSFTELDVSNNPALERLECENNNLTYLNLKNGNNTNITNSNFIATGNSSLTCIEVDDPSWSTTNWTNIDNTSSFNSYCRYTTISDANFEAALNTLGYDDIASDGQVPTELIETVTDLDVNSQSISSLSGIEDFTALENLTCNSNSISSLDLSQNTSLKFLKCNNNSMTSLTLGSLINLEDLLAYSNNLTTLDCTGLTGLDRINVSFNSISSIDLSQSSLLSFIRVDSNNLSFLNVRNGNNSNVTTFDSSTNASLSCVTVDSVNYSDSNWTNKNGITKFSETLYCEYVTIPDANFESRLEALGYDDISGDRQVPEDLITSVTSLDVSGQNISSLSGIENFGALSILNASNNALTSLDLSSLTTITSVNVNGNQLTQLNIRNGVNTNVVSFDVRNNDGVCVFVDDKDYSTTNWTNIDSDGGFTETSYCKYTLIPDSNFEAELEALGYDDISGDGQVPTELIEVVVNLDISSKSISTISGIEDFQSLSILNVSNNSISSIDLRELQSLTNVNASSNSLTYFDIRNGFNTNITAFDLTNNSGLTCVFVDDPSYATSNWTQIDVTASFVSNYLDCGYVEIPDVNFENELISQGYDAVQDGLVLLSSVENITHLNINNKGISDLTGIEHFAELVDLSCKDNNLTVLNLRYNTKLIALNCVRNDIVGLNLDYNINLSALNCAANDLRSLSLRNGVNSSHGQFNAINNDNLTCITVDDAAYSTANWNGIDDHAVFSETNCGYTLIPDLNFEIALFDLGLDDAAEDGKVPTDNINSLVSLDVSNRNISDLTGIADFIALQELNVSGNEITVLDLTSNTNITKLNASSNDLENLNIRNGNNTNILEFDSTSNDNLFCVLVDDATYSSNNWITIDSQTDFTNTSYCNYTAVPNIVFENYLESLGYDDTSSDGQVPTDLIKDLTELDVSGKGISDLTGIEDFTALEKLDVSNNNLISLDVNGLSLKSLSVGENSGLTTLICNNNQLRALDLTSNVSLTTVLANDNNLSFLNLKNGNNAAISTLNITNNSNLTCVLVEDASAATTWTNKDVQTQYSDTYCTFANYNFASNLEDSIGGYTANYVFERAVTSETNATYLATSSGMGIQSNPDEGVQLPVDITPFLFTDDSVEFEMNFICTDLGAEDGRKNLFTLKRYESLNAAGFTLWAEATSSSEYTLGMYWNDEDSLGGGGEGINLGTFAIGEEVHTRLIIDRSQREWYLYANNYFNYGTFRDVYDLDFLINQIQDTPVYLGDFYNKIGNLVSTVVIDDFSIHIPAKPSDVDLLESALAQMTNHILGNITLTSDQTKDYEFDILSNLRYNYMNARTEVDNYLTAFEDNFDPLFQDRTKVNVFDLSSEQVIAFFLQQDIIDNAFTPDNIDNVIGTKFEFSEIYPGPVADGAPRVTDGIIPINSTYQLDPGYELMGQDKGVYRPTGYYAAPGELVTVTVPSSIVGQGFEVIVGAPSRDLYGVSKINRYHRISTEFEITSESTKVANPLGGVIYIKVPAEVNFGWIDFTFNGAVKSPYFRMVTGQSTNLSEFQTDMSNAYVNWVDMESDRMMFLIPRDLVDVSDPSEIMTTWNSMWDAFSTTAGRPVDKIRPEYWLVDCGGINNAAGYPSDIEFESYQGTTRDLTWNPLRVMDDDYITNYPSTIFHEMGHTMLLPEPPGEAEAIIQLCGAPMLVSALGFDIDEVLLILDNQKHDRDLAAMYWMTAYNFRNNQPMKCDPTLDSSVCDEISYQIRGAMKWHEIATVYDYETLGEIQKVFYDEWAKNNSNDPSNPGSITREELIRAATEATEINLTPLLHFWGYIPEEELREELDSFSPSTEFCDRLEYYRSLIPVTQAEYKTWHDALIATTNSNHFDRLTDIYENWETEDISGQILAQIDYLASLYCDKTIINSKVYLQGAGINPITGEETLMRDDLRVGDHIPNTSPYADAVTYNESVFDVTGENAIVDWVWVELRDASDANTIIEGKSAVLQRDGDIVEIVNGKERSLFFNVLSGDYYIAVNHRNHLGIITTNPVTLSVTSTSLDLTSDTSKINGGTNAVTTLANGLYALIAGDYDENGQVQNTDINTVISLLGGSGYHKADIDMNGQIQNSDINNLLNPNSGKGQQF</sequence>
<organism evidence="5 6">
    <name type="scientific">Tenacibaculum platacis</name>
    <dbReference type="NCBI Taxonomy" id="3137852"/>
    <lineage>
        <taxon>Bacteria</taxon>
        <taxon>Pseudomonadati</taxon>
        <taxon>Bacteroidota</taxon>
        <taxon>Flavobacteriia</taxon>
        <taxon>Flavobacteriales</taxon>
        <taxon>Flavobacteriaceae</taxon>
        <taxon>Tenacibaculum</taxon>
    </lineage>
</organism>
<dbReference type="PANTHER" id="PTHR47566">
    <property type="match status" value="1"/>
</dbReference>
<keyword evidence="2" id="KW-0677">Repeat</keyword>
<dbReference type="Pfam" id="PF17291">
    <property type="entry name" value="M60-like_N"/>
    <property type="match status" value="1"/>
</dbReference>
<feature type="chain" id="PRO_5047357043" description="Peptidase M60 domain-containing protein" evidence="3">
    <location>
        <begin position="23"/>
        <end position="2350"/>
    </location>
</feature>
<evidence type="ECO:0000259" key="4">
    <source>
        <dbReference type="PROSITE" id="PS51723"/>
    </source>
</evidence>
<dbReference type="SUPFAM" id="SSF52058">
    <property type="entry name" value="L domain-like"/>
    <property type="match status" value="3"/>
</dbReference>
<keyword evidence="3" id="KW-0732">Signal</keyword>
<dbReference type="InterPro" id="IPR003591">
    <property type="entry name" value="Leu-rich_rpt_typical-subtyp"/>
</dbReference>
<dbReference type="PROSITE" id="PS00018">
    <property type="entry name" value="EF_HAND_1"/>
    <property type="match status" value="2"/>
</dbReference>
<dbReference type="Gene3D" id="3.40.390.80">
    <property type="entry name" value="Peptidase M60, enhancin-like domain 2"/>
    <property type="match status" value="1"/>
</dbReference>
<reference evidence="5 6" key="1">
    <citation type="submission" date="2024-05" db="EMBL/GenBank/DDBJ databases">
        <authorList>
            <person name="Duchaud E."/>
        </authorList>
    </citation>
    <scope>NUCLEOTIDE SEQUENCE [LARGE SCALE GENOMIC DNA]</scope>
    <source>
        <strain evidence="5">Ena-SAMPLE-TAB-13-05-2024-13:56:06:370-140302</strain>
    </source>
</reference>
<feature type="signal peptide" evidence="3">
    <location>
        <begin position="1"/>
        <end position="22"/>
    </location>
</feature>
<dbReference type="InterPro" id="IPR001611">
    <property type="entry name" value="Leu-rich_rpt"/>
</dbReference>
<dbReference type="Gene3D" id="2.60.120.1250">
    <property type="entry name" value="Peptidase M60, enhancin-like domain 1"/>
    <property type="match status" value="1"/>
</dbReference>
<evidence type="ECO:0000256" key="3">
    <source>
        <dbReference type="SAM" id="SignalP"/>
    </source>
</evidence>
<gene>
    <name evidence="5" type="ORF">T190607A01A_10352</name>
</gene>
<dbReference type="EMBL" id="CAXIXY010000003">
    <property type="protein sequence ID" value="CAL2076397.1"/>
    <property type="molecule type" value="Genomic_DNA"/>
</dbReference>
<dbReference type="Proteomes" id="UP001497416">
    <property type="component" value="Unassembled WGS sequence"/>
</dbReference>
<keyword evidence="1" id="KW-0433">Leucine-rich repeat</keyword>
<keyword evidence="6" id="KW-1185">Reference proteome</keyword>
<evidence type="ECO:0000313" key="5">
    <source>
        <dbReference type="EMBL" id="CAL2076397.1"/>
    </source>
</evidence>
<name>A0ABM9NRP4_9FLAO</name>
<dbReference type="SUPFAM" id="SSF52075">
    <property type="entry name" value="Outer arm dynein light chain 1"/>
    <property type="match status" value="1"/>
</dbReference>
<evidence type="ECO:0000313" key="6">
    <source>
        <dbReference type="Proteomes" id="UP001497416"/>
    </source>
</evidence>
<accession>A0ABM9NRP4</accession>
<dbReference type="PANTHER" id="PTHR47566:SF1">
    <property type="entry name" value="PROTEIN NUD1"/>
    <property type="match status" value="1"/>
</dbReference>
<dbReference type="PROSITE" id="PS51723">
    <property type="entry name" value="PEPTIDASE_M60"/>
    <property type="match status" value="1"/>
</dbReference>